<keyword evidence="2" id="KW-1185">Reference proteome</keyword>
<gene>
    <name evidence="1" type="ORF">INT45_009265</name>
</gene>
<proteinExistence type="predicted"/>
<protein>
    <submittedName>
        <fullName evidence="1">Uncharacterized protein</fullName>
    </submittedName>
</protein>
<dbReference type="AlphaFoldDB" id="A0A8H7VFE2"/>
<organism evidence="1 2">
    <name type="scientific">Circinella minor</name>
    <dbReference type="NCBI Taxonomy" id="1195481"/>
    <lineage>
        <taxon>Eukaryota</taxon>
        <taxon>Fungi</taxon>
        <taxon>Fungi incertae sedis</taxon>
        <taxon>Mucoromycota</taxon>
        <taxon>Mucoromycotina</taxon>
        <taxon>Mucoromycetes</taxon>
        <taxon>Mucorales</taxon>
        <taxon>Lichtheimiaceae</taxon>
        <taxon>Circinella</taxon>
    </lineage>
</organism>
<dbReference type="Proteomes" id="UP000646827">
    <property type="component" value="Unassembled WGS sequence"/>
</dbReference>
<comment type="caution">
    <text evidence="1">The sequence shown here is derived from an EMBL/GenBank/DDBJ whole genome shotgun (WGS) entry which is preliminary data.</text>
</comment>
<reference evidence="1 2" key="1">
    <citation type="submission" date="2020-12" db="EMBL/GenBank/DDBJ databases">
        <title>Metabolic potential, ecology and presence of endohyphal bacteria is reflected in genomic diversity of Mucoromycotina.</title>
        <authorList>
            <person name="Muszewska A."/>
            <person name="Okrasinska A."/>
            <person name="Steczkiewicz K."/>
            <person name="Drgas O."/>
            <person name="Orlowska M."/>
            <person name="Perlinska-Lenart U."/>
            <person name="Aleksandrzak-Piekarczyk T."/>
            <person name="Szatraj K."/>
            <person name="Zielenkiewicz U."/>
            <person name="Pilsyk S."/>
            <person name="Malc E."/>
            <person name="Mieczkowski P."/>
            <person name="Kruszewska J.S."/>
            <person name="Biernat P."/>
            <person name="Pawlowska J."/>
        </authorList>
    </citation>
    <scope>NUCLEOTIDE SEQUENCE [LARGE SCALE GENOMIC DNA]</scope>
    <source>
        <strain evidence="1 2">CBS 142.35</strain>
    </source>
</reference>
<accession>A0A8H7VFE2</accession>
<evidence type="ECO:0000313" key="2">
    <source>
        <dbReference type="Proteomes" id="UP000646827"/>
    </source>
</evidence>
<dbReference type="EMBL" id="JAEPRB010000121">
    <property type="protein sequence ID" value="KAG2221016.1"/>
    <property type="molecule type" value="Genomic_DNA"/>
</dbReference>
<sequence length="222" mass="25242">MEELGLDGVPPSKMIWTSVKYKPSQVAQFISLMQNKNYKFSKAAKETGIAYDAAYKFNKQWKENEGTVLPDYKLALEVKTKRNNVKIIDEQSKFIEDYVEAHPTCTFTLTRTRLGTAVRNSEDTKEQRRHGLKKNIVRPVGWSKKRTPAEVEVRPKGTNLSILGYISVDGLITLSQQVPKLNGRKKQKVADNAAIRKTPLTKSEIIVGRIEEAAEKNHKRKL</sequence>
<evidence type="ECO:0000313" key="1">
    <source>
        <dbReference type="EMBL" id="KAG2221016.1"/>
    </source>
</evidence>
<name>A0A8H7VFE2_9FUNG</name>
<dbReference type="OrthoDB" id="2275179at2759"/>